<dbReference type="Pfam" id="PF10604">
    <property type="entry name" value="Polyketide_cyc2"/>
    <property type="match status" value="1"/>
</dbReference>
<gene>
    <name evidence="1" type="ORF">N0D28_07040</name>
</gene>
<dbReference type="EMBL" id="CP104213">
    <property type="protein sequence ID" value="UWX65402.1"/>
    <property type="molecule type" value="Genomic_DNA"/>
</dbReference>
<dbReference type="CDD" id="cd07822">
    <property type="entry name" value="SRPBCC_4"/>
    <property type="match status" value="1"/>
</dbReference>
<dbReference type="RefSeq" id="WP_260561657.1">
    <property type="nucleotide sequence ID" value="NZ_BAABEC010000176.1"/>
</dbReference>
<dbReference type="InterPro" id="IPR023393">
    <property type="entry name" value="START-like_dom_sf"/>
</dbReference>
<sequence length="149" mass="16836">MPIQAYTEAVIDAPAAQVFERLADFSRYPEWNPFTVRVIGPQRAEFGQRLTLQVRWPRSGDTTSPETVTRVSPPDPQDMAVLVWRYDHLLSKLGLIRCERIQTLSALPDGQTSYVSEETFRGPLSRLSPLKQVQLGFEMQAQALAASFQ</sequence>
<protein>
    <submittedName>
        <fullName evidence="1">SRPBCC domain-containing protein</fullName>
    </submittedName>
</protein>
<dbReference type="Gene3D" id="3.30.530.20">
    <property type="match status" value="1"/>
</dbReference>
<name>A0ABY5YJW4_9DEIO</name>
<proteinExistence type="predicted"/>
<keyword evidence="2" id="KW-1185">Reference proteome</keyword>
<dbReference type="InterPro" id="IPR019587">
    <property type="entry name" value="Polyketide_cyclase/dehydratase"/>
</dbReference>
<evidence type="ECO:0000313" key="2">
    <source>
        <dbReference type="Proteomes" id="UP001060261"/>
    </source>
</evidence>
<reference evidence="1" key="1">
    <citation type="submission" date="2022-09" db="EMBL/GenBank/DDBJ databases">
        <title>genome sequence of Deinococcus rubellus.</title>
        <authorList>
            <person name="Srinivasan S."/>
        </authorList>
    </citation>
    <scope>NUCLEOTIDE SEQUENCE</scope>
    <source>
        <strain evidence="1">Ant6</strain>
    </source>
</reference>
<accession>A0ABY5YJW4</accession>
<evidence type="ECO:0000313" key="1">
    <source>
        <dbReference type="EMBL" id="UWX65402.1"/>
    </source>
</evidence>
<dbReference type="SUPFAM" id="SSF55961">
    <property type="entry name" value="Bet v1-like"/>
    <property type="match status" value="1"/>
</dbReference>
<dbReference type="Proteomes" id="UP001060261">
    <property type="component" value="Chromosome"/>
</dbReference>
<organism evidence="1 2">
    <name type="scientific">Deinococcus rubellus</name>
    <dbReference type="NCBI Taxonomy" id="1889240"/>
    <lineage>
        <taxon>Bacteria</taxon>
        <taxon>Thermotogati</taxon>
        <taxon>Deinococcota</taxon>
        <taxon>Deinococci</taxon>
        <taxon>Deinococcales</taxon>
        <taxon>Deinococcaceae</taxon>
        <taxon>Deinococcus</taxon>
    </lineage>
</organism>